<name>A0A9Q1Q6B1_9CARY</name>
<evidence type="ECO:0000313" key="2">
    <source>
        <dbReference type="EMBL" id="KAJ8429960.1"/>
    </source>
</evidence>
<sequence>MKIPSLIDFTLSLIPPLFDLFFVINKYFFEEGFSIDVNVWTSALKFIGDFKKMAERIVDSGSIIRGGPSCPQPGCWKINFDGEKLRDWDHRWGMGLHGPGNGGGISLSIRSPRCSPSWVPKYSIGRGLPNLDLEDEEVTEHSSELGLILDDILNLSRNLEFCAFSFVYREGNKVAHSIAHLQPYVSGSWRLSSYLEVATRSSNNTINSKPIKKHALANPEEHSD</sequence>
<keyword evidence="3" id="KW-1185">Reference proteome</keyword>
<proteinExistence type="predicted"/>
<dbReference type="InterPro" id="IPR002156">
    <property type="entry name" value="RNaseH_domain"/>
</dbReference>
<evidence type="ECO:0000313" key="3">
    <source>
        <dbReference type="Proteomes" id="UP001153076"/>
    </source>
</evidence>
<dbReference type="GO" id="GO:0003676">
    <property type="term" value="F:nucleic acid binding"/>
    <property type="evidence" value="ECO:0007669"/>
    <property type="project" value="InterPro"/>
</dbReference>
<gene>
    <name evidence="2" type="ORF">Cgig2_015690</name>
</gene>
<dbReference type="GO" id="GO:0004523">
    <property type="term" value="F:RNA-DNA hybrid ribonuclease activity"/>
    <property type="evidence" value="ECO:0007669"/>
    <property type="project" value="InterPro"/>
</dbReference>
<dbReference type="Pfam" id="PF13456">
    <property type="entry name" value="RVT_3"/>
    <property type="match status" value="1"/>
</dbReference>
<dbReference type="AlphaFoldDB" id="A0A9Q1Q6B1"/>
<dbReference type="EMBL" id="JAKOGI010000840">
    <property type="protein sequence ID" value="KAJ8429960.1"/>
    <property type="molecule type" value="Genomic_DNA"/>
</dbReference>
<comment type="caution">
    <text evidence="2">The sequence shown here is derived from an EMBL/GenBank/DDBJ whole genome shotgun (WGS) entry which is preliminary data.</text>
</comment>
<organism evidence="2 3">
    <name type="scientific">Carnegiea gigantea</name>
    <dbReference type="NCBI Taxonomy" id="171969"/>
    <lineage>
        <taxon>Eukaryota</taxon>
        <taxon>Viridiplantae</taxon>
        <taxon>Streptophyta</taxon>
        <taxon>Embryophyta</taxon>
        <taxon>Tracheophyta</taxon>
        <taxon>Spermatophyta</taxon>
        <taxon>Magnoliopsida</taxon>
        <taxon>eudicotyledons</taxon>
        <taxon>Gunneridae</taxon>
        <taxon>Pentapetalae</taxon>
        <taxon>Caryophyllales</taxon>
        <taxon>Cactineae</taxon>
        <taxon>Cactaceae</taxon>
        <taxon>Cactoideae</taxon>
        <taxon>Echinocereeae</taxon>
        <taxon>Carnegiea</taxon>
    </lineage>
</organism>
<dbReference type="Proteomes" id="UP001153076">
    <property type="component" value="Unassembled WGS sequence"/>
</dbReference>
<protein>
    <recommendedName>
        <fullName evidence="1">RNase H type-1 domain-containing protein</fullName>
    </recommendedName>
</protein>
<feature type="domain" description="RNase H type-1" evidence="1">
    <location>
        <begin position="139"/>
        <end position="180"/>
    </location>
</feature>
<evidence type="ECO:0000259" key="1">
    <source>
        <dbReference type="Pfam" id="PF13456"/>
    </source>
</evidence>
<reference evidence="2" key="1">
    <citation type="submission" date="2022-04" db="EMBL/GenBank/DDBJ databases">
        <title>Carnegiea gigantea Genome sequencing and assembly v2.</title>
        <authorList>
            <person name="Copetti D."/>
            <person name="Sanderson M.J."/>
            <person name="Burquez A."/>
            <person name="Wojciechowski M.F."/>
        </authorList>
    </citation>
    <scope>NUCLEOTIDE SEQUENCE</scope>
    <source>
        <strain evidence="2">SGP5-SGP5p</strain>
        <tissue evidence="2">Aerial part</tissue>
    </source>
</reference>
<accession>A0A9Q1Q6B1</accession>